<dbReference type="Proteomes" id="UP001501303">
    <property type="component" value="Unassembled WGS sequence"/>
</dbReference>
<name>A0ABP5B1R9_9ACTN</name>
<gene>
    <name evidence="1" type="ORF">GCM10009716_39920</name>
</gene>
<accession>A0ABP5B1R9</accession>
<evidence type="ECO:0000313" key="2">
    <source>
        <dbReference type="Proteomes" id="UP001501303"/>
    </source>
</evidence>
<keyword evidence="2" id="KW-1185">Reference proteome</keyword>
<dbReference type="EMBL" id="BAAAMJ010000052">
    <property type="protein sequence ID" value="GAA1928120.1"/>
    <property type="molecule type" value="Genomic_DNA"/>
</dbReference>
<reference evidence="2" key="1">
    <citation type="journal article" date="2019" name="Int. J. Syst. Evol. Microbiol.">
        <title>The Global Catalogue of Microorganisms (GCM) 10K type strain sequencing project: providing services to taxonomists for standard genome sequencing and annotation.</title>
        <authorList>
            <consortium name="The Broad Institute Genomics Platform"/>
            <consortium name="The Broad Institute Genome Sequencing Center for Infectious Disease"/>
            <person name="Wu L."/>
            <person name="Ma J."/>
        </authorList>
    </citation>
    <scope>NUCLEOTIDE SEQUENCE [LARGE SCALE GENOMIC DNA]</scope>
    <source>
        <strain evidence="2">JCM 13581</strain>
    </source>
</reference>
<evidence type="ECO:0000313" key="1">
    <source>
        <dbReference type="EMBL" id="GAA1928120.1"/>
    </source>
</evidence>
<comment type="caution">
    <text evidence="1">The sequence shown here is derived from an EMBL/GenBank/DDBJ whole genome shotgun (WGS) entry which is preliminary data.</text>
</comment>
<dbReference type="RefSeq" id="WP_344264462.1">
    <property type="nucleotide sequence ID" value="NZ_BAAAMJ010000052.1"/>
</dbReference>
<proteinExistence type="predicted"/>
<sequence length="178" mass="19541">MSSLYDPQHSPVGDVGAALMMVDSRLKGIRDGGTGNDAEQQALVDQFIASLGPDGAEDVLEGTCTLIFTFMTWLRKAHEDHGKDVIEYVVPNLVATMRMMPKSVSPEAIPTMAGLVIAAANDLSPNLWRKQYGYWTEAEMTPLEVTAFLLAEHINRMTDDPDFAVRLISEALYGAEEH</sequence>
<protein>
    <submittedName>
        <fullName evidence="1">Uncharacterized protein</fullName>
    </submittedName>
</protein>
<organism evidence="1 2">
    <name type="scientific">Streptomyces sodiiphilus</name>
    <dbReference type="NCBI Taxonomy" id="226217"/>
    <lineage>
        <taxon>Bacteria</taxon>
        <taxon>Bacillati</taxon>
        <taxon>Actinomycetota</taxon>
        <taxon>Actinomycetes</taxon>
        <taxon>Kitasatosporales</taxon>
        <taxon>Streptomycetaceae</taxon>
        <taxon>Streptomyces</taxon>
    </lineage>
</organism>